<dbReference type="GO" id="GO:0000270">
    <property type="term" value="P:peptidoglycan metabolic process"/>
    <property type="evidence" value="ECO:0007669"/>
    <property type="project" value="TreeGrafter"/>
</dbReference>
<evidence type="ECO:0008006" key="6">
    <source>
        <dbReference type="Google" id="ProtNLM"/>
    </source>
</evidence>
<comment type="caution">
    <text evidence="4">The sequence shown here is derived from an EMBL/GenBank/DDBJ whole genome shotgun (WGS) entry which is preliminary data.</text>
</comment>
<keyword evidence="5" id="KW-1185">Reference proteome</keyword>
<dbReference type="Proteomes" id="UP000321685">
    <property type="component" value="Unassembled WGS sequence"/>
</dbReference>
<dbReference type="Pfam" id="PF02113">
    <property type="entry name" value="Peptidase_S13"/>
    <property type="match status" value="2"/>
</dbReference>
<dbReference type="EMBL" id="BJVJ01000090">
    <property type="protein sequence ID" value="GEL26428.1"/>
    <property type="molecule type" value="Genomic_DNA"/>
</dbReference>
<dbReference type="GO" id="GO:0004185">
    <property type="term" value="F:serine-type carboxypeptidase activity"/>
    <property type="evidence" value="ECO:0007669"/>
    <property type="project" value="InterPro"/>
</dbReference>
<dbReference type="PANTHER" id="PTHR30023:SF0">
    <property type="entry name" value="PENICILLIN-SENSITIVE CARBOXYPEPTIDASE A"/>
    <property type="match status" value="1"/>
</dbReference>
<name>A0A511DTL9_9PSEU</name>
<evidence type="ECO:0000313" key="5">
    <source>
        <dbReference type="Proteomes" id="UP000321685"/>
    </source>
</evidence>
<dbReference type="InterPro" id="IPR000667">
    <property type="entry name" value="Peptidase_S13"/>
</dbReference>
<keyword evidence="3" id="KW-0472">Membrane</keyword>
<dbReference type="PRINTS" id="PR00922">
    <property type="entry name" value="DADACBPTASE3"/>
</dbReference>
<gene>
    <name evidence="4" type="ORF">PSU4_53820</name>
</gene>
<keyword evidence="3" id="KW-1133">Transmembrane helix</keyword>
<keyword evidence="2" id="KW-0378">Hydrolase</keyword>
<evidence type="ECO:0000256" key="3">
    <source>
        <dbReference type="SAM" id="Phobius"/>
    </source>
</evidence>
<dbReference type="NCBIfam" id="TIGR00666">
    <property type="entry name" value="PBP4"/>
    <property type="match status" value="1"/>
</dbReference>
<dbReference type="SUPFAM" id="SSF56601">
    <property type="entry name" value="beta-lactamase/transpeptidase-like"/>
    <property type="match status" value="1"/>
</dbReference>
<dbReference type="PANTHER" id="PTHR30023">
    <property type="entry name" value="D-ALANYL-D-ALANINE CARBOXYPEPTIDASE"/>
    <property type="match status" value="1"/>
</dbReference>
<keyword evidence="3" id="KW-0812">Transmembrane</keyword>
<evidence type="ECO:0000256" key="1">
    <source>
        <dbReference type="ARBA" id="ARBA00006096"/>
    </source>
</evidence>
<accession>A0A511DTL9</accession>
<evidence type="ECO:0000313" key="4">
    <source>
        <dbReference type="EMBL" id="GEL26428.1"/>
    </source>
</evidence>
<dbReference type="AlphaFoldDB" id="A0A511DTL9"/>
<reference evidence="4 5" key="1">
    <citation type="submission" date="2019-07" db="EMBL/GenBank/DDBJ databases">
        <title>Whole genome shotgun sequence of Pseudonocardia sulfidoxydans NBRC 16205.</title>
        <authorList>
            <person name="Hosoyama A."/>
            <person name="Uohara A."/>
            <person name="Ohji S."/>
            <person name="Ichikawa N."/>
        </authorList>
    </citation>
    <scope>NUCLEOTIDE SEQUENCE [LARGE SCALE GENOMIC DNA]</scope>
    <source>
        <strain evidence="4 5">NBRC 16205</strain>
    </source>
</reference>
<feature type="transmembrane region" description="Helical" evidence="3">
    <location>
        <begin position="21"/>
        <end position="46"/>
    </location>
</feature>
<comment type="similarity">
    <text evidence="1">Belongs to the peptidase S13 family.</text>
</comment>
<evidence type="ECO:0000256" key="2">
    <source>
        <dbReference type="ARBA" id="ARBA00022801"/>
    </source>
</evidence>
<dbReference type="OrthoDB" id="56883at2"/>
<proteinExistence type="inferred from homology"/>
<dbReference type="InterPro" id="IPR012338">
    <property type="entry name" value="Beta-lactam/transpept-like"/>
</dbReference>
<dbReference type="GO" id="GO:0006508">
    <property type="term" value="P:proteolysis"/>
    <property type="evidence" value="ECO:0007669"/>
    <property type="project" value="InterPro"/>
</dbReference>
<dbReference type="RefSeq" id="WP_147114402.1">
    <property type="nucleotide sequence ID" value="NZ_BJVJ01000090.1"/>
</dbReference>
<protein>
    <recommendedName>
        <fullName evidence="6">D-alanyl-D-alanine carboxypeptidase</fullName>
    </recommendedName>
</protein>
<organism evidence="4 5">
    <name type="scientific">Pseudonocardia sulfidoxydans NBRC 16205</name>
    <dbReference type="NCBI Taxonomy" id="1223511"/>
    <lineage>
        <taxon>Bacteria</taxon>
        <taxon>Bacillati</taxon>
        <taxon>Actinomycetota</taxon>
        <taxon>Actinomycetes</taxon>
        <taxon>Pseudonocardiales</taxon>
        <taxon>Pseudonocardiaceae</taxon>
        <taxon>Pseudonocardia</taxon>
    </lineage>
</organism>
<dbReference type="Gene3D" id="3.40.710.10">
    <property type="entry name" value="DD-peptidase/beta-lactamase superfamily"/>
    <property type="match status" value="2"/>
</dbReference>
<sequence>MGFGRRIGDTFRVPGRGLRRTVVVLTVLVTAVATGSAVALTAPGLLGSAGAQEAVAMPVPVPALGGLPANAPLPTASGLATALDAVTRGSALGTFGGVVVDPATGTPLWQRSPDDALVPGSTAKLLTSAAALLSLAGTEHLYTRVVAGATPGSVVLVGGGDPTLTALPAGKDSVYPQPARLGDLAAAVKKSLGTQQVTSIIVDTSRYTGPGLAAGWDPADVAGGFVTPIEPLMLDGGRVDPGAQDGTRVNDPAEQAGKALAKELDVDPANVSSGTAPPNATVLGTVSSASISDLVEHLLETSDNVLAEILAREVAIARGGEPSFTGATAQVLAALNQAGIDASGAVLHDGSGLSTGDRVPPRLLGAILAVAGTPPQSPHDTEFLRPILGGLPVAGGDGTLEDRFGAGTSAAGRGVVRAKTGTLTGVSSLAGVVTTADGRLLVFAFMSNGPNPADARPRLDTIAATLSRCGCR</sequence>